<dbReference type="InterPro" id="IPR045372">
    <property type="entry name" value="YidB"/>
</dbReference>
<reference evidence="2 3" key="2">
    <citation type="submission" date="2019-02" db="EMBL/GenBank/DDBJ databases">
        <title>'Lichenibacterium ramalinii' gen. nov. sp. nov., 'Lichenibacterium minor' gen. nov. sp. nov.</title>
        <authorList>
            <person name="Pankratov T."/>
        </authorList>
    </citation>
    <scope>NUCLEOTIDE SEQUENCE [LARGE SCALE GENOMIC DNA]</scope>
    <source>
        <strain evidence="2 3">RmlP001</strain>
    </source>
</reference>
<evidence type="ECO:0000313" key="2">
    <source>
        <dbReference type="EMBL" id="RYB06350.1"/>
    </source>
</evidence>
<organism evidence="2 3">
    <name type="scientific">Lichenibacterium ramalinae</name>
    <dbReference type="NCBI Taxonomy" id="2316527"/>
    <lineage>
        <taxon>Bacteria</taxon>
        <taxon>Pseudomonadati</taxon>
        <taxon>Pseudomonadota</taxon>
        <taxon>Alphaproteobacteria</taxon>
        <taxon>Hyphomicrobiales</taxon>
        <taxon>Lichenihabitantaceae</taxon>
        <taxon>Lichenibacterium</taxon>
    </lineage>
</organism>
<keyword evidence="3" id="KW-1185">Reference proteome</keyword>
<reference evidence="2 3" key="1">
    <citation type="submission" date="2018-09" db="EMBL/GenBank/DDBJ databases">
        <authorList>
            <person name="Grouzdev D.S."/>
            <person name="Krutkina M.S."/>
        </authorList>
    </citation>
    <scope>NUCLEOTIDE SEQUENCE [LARGE SCALE GENOMIC DNA]</scope>
    <source>
        <strain evidence="2 3">RmlP001</strain>
    </source>
</reference>
<protein>
    <submittedName>
        <fullName evidence="2">DUF937 domain-containing protein</fullName>
    </submittedName>
</protein>
<dbReference type="EMBL" id="QYBC01000004">
    <property type="protein sequence ID" value="RYB06350.1"/>
    <property type="molecule type" value="Genomic_DNA"/>
</dbReference>
<dbReference type="Proteomes" id="UP000289411">
    <property type="component" value="Unassembled WGS sequence"/>
</dbReference>
<evidence type="ECO:0000313" key="3">
    <source>
        <dbReference type="Proteomes" id="UP000289411"/>
    </source>
</evidence>
<dbReference type="Gene3D" id="1.10.10.690">
    <property type="entry name" value="YidB-like"/>
    <property type="match status" value="1"/>
</dbReference>
<gene>
    <name evidence="2" type="ORF">D3272_06255</name>
</gene>
<dbReference type="InterPro" id="IPR027405">
    <property type="entry name" value="YidB-like"/>
</dbReference>
<dbReference type="Pfam" id="PF20159">
    <property type="entry name" value="YidB"/>
    <property type="match status" value="1"/>
</dbReference>
<feature type="region of interest" description="Disordered" evidence="1">
    <location>
        <begin position="116"/>
        <end position="135"/>
    </location>
</feature>
<accession>A0A4Q2REJ9</accession>
<dbReference type="AlphaFoldDB" id="A0A4Q2REJ9"/>
<proteinExistence type="predicted"/>
<dbReference type="SUPFAM" id="SSF140804">
    <property type="entry name" value="YidB-like"/>
    <property type="match status" value="1"/>
</dbReference>
<comment type="caution">
    <text evidence="2">The sequence shown here is derived from an EMBL/GenBank/DDBJ whole genome shotgun (WGS) entry which is preliminary data.</text>
</comment>
<evidence type="ECO:0000256" key="1">
    <source>
        <dbReference type="SAM" id="MobiDB-lite"/>
    </source>
</evidence>
<sequence>MGLMSIFGNLGGMLGDLIAQHGGTEAILQGALQQAGGVQGIVTKLQGAGYGDAVQSWLGAGPNQPVTAEGVAQAIGHGRIGEMATRYGMQPDQVSGLLAKVLPGLIDRLSPDGTLQPHLLQGGHGGGASPLAPAS</sequence>
<dbReference type="OrthoDB" id="4235777at2"/>
<name>A0A4Q2REJ9_9HYPH</name>